<dbReference type="Pfam" id="PF01850">
    <property type="entry name" value="PIN"/>
    <property type="match status" value="1"/>
</dbReference>
<dbReference type="Proteomes" id="UP000678276">
    <property type="component" value="Unassembled WGS sequence"/>
</dbReference>
<comment type="similarity">
    <text evidence="7 8">Belongs to the PINc/VapC protein family.</text>
</comment>
<comment type="cofactor">
    <cofactor evidence="1 8">
        <name>Mg(2+)</name>
        <dbReference type="ChEBI" id="CHEBI:18420"/>
    </cofactor>
</comment>
<evidence type="ECO:0000256" key="3">
    <source>
        <dbReference type="ARBA" id="ARBA00022722"/>
    </source>
</evidence>
<keyword evidence="8" id="KW-0800">Toxin</keyword>
<feature type="domain" description="PIN" evidence="9">
    <location>
        <begin position="2"/>
        <end position="126"/>
    </location>
</feature>
<evidence type="ECO:0000313" key="11">
    <source>
        <dbReference type="Proteomes" id="UP000678276"/>
    </source>
</evidence>
<feature type="binding site" evidence="8">
    <location>
        <position position="104"/>
    </location>
    <ligand>
        <name>Mg(2+)</name>
        <dbReference type="ChEBI" id="CHEBI:18420"/>
    </ligand>
</feature>
<protein>
    <recommendedName>
        <fullName evidence="8">Ribonuclease VapC</fullName>
        <shortName evidence="8">RNase VapC</shortName>
        <ecNumber evidence="8">3.1.-.-</ecNumber>
    </recommendedName>
    <alternativeName>
        <fullName evidence="8">Toxin VapC</fullName>
    </alternativeName>
</protein>
<keyword evidence="2 8" id="KW-1277">Toxin-antitoxin system</keyword>
<dbReference type="InterPro" id="IPR029060">
    <property type="entry name" value="PIN-like_dom_sf"/>
</dbReference>
<keyword evidence="4 8" id="KW-0479">Metal-binding</keyword>
<dbReference type="InterPro" id="IPR022907">
    <property type="entry name" value="VapC_family"/>
</dbReference>
<keyword evidence="6 8" id="KW-0460">Magnesium</keyword>
<evidence type="ECO:0000256" key="1">
    <source>
        <dbReference type="ARBA" id="ARBA00001946"/>
    </source>
</evidence>
<dbReference type="InterPro" id="IPR050556">
    <property type="entry name" value="Type_II_TA_system_RNase"/>
</dbReference>
<dbReference type="PANTHER" id="PTHR33653">
    <property type="entry name" value="RIBONUCLEASE VAPC2"/>
    <property type="match status" value="1"/>
</dbReference>
<evidence type="ECO:0000256" key="8">
    <source>
        <dbReference type="HAMAP-Rule" id="MF_00265"/>
    </source>
</evidence>
<feature type="binding site" evidence="8">
    <location>
        <position position="5"/>
    </location>
    <ligand>
        <name>Mg(2+)</name>
        <dbReference type="ChEBI" id="CHEBI:18420"/>
    </ligand>
</feature>
<evidence type="ECO:0000313" key="10">
    <source>
        <dbReference type="EMBL" id="MBP0614656.1"/>
    </source>
</evidence>
<dbReference type="SUPFAM" id="SSF88723">
    <property type="entry name" value="PIN domain-like"/>
    <property type="match status" value="1"/>
</dbReference>
<proteinExistence type="inferred from homology"/>
<comment type="function">
    <text evidence="8">Toxic component of a toxin-antitoxin (TA) system. An RNase.</text>
</comment>
<keyword evidence="5 8" id="KW-0378">Hydrolase</keyword>
<evidence type="ECO:0000256" key="7">
    <source>
        <dbReference type="ARBA" id="ARBA00038093"/>
    </source>
</evidence>
<keyword evidence="3 8" id="KW-0540">Nuclease</keyword>
<evidence type="ECO:0000259" key="9">
    <source>
        <dbReference type="Pfam" id="PF01850"/>
    </source>
</evidence>
<dbReference type="EC" id="3.1.-.-" evidence="8"/>
<dbReference type="HAMAP" id="MF_00265">
    <property type="entry name" value="VapC_Nob1"/>
    <property type="match status" value="1"/>
</dbReference>
<evidence type="ECO:0000256" key="2">
    <source>
        <dbReference type="ARBA" id="ARBA00022649"/>
    </source>
</evidence>
<dbReference type="InterPro" id="IPR002716">
    <property type="entry name" value="PIN_dom"/>
</dbReference>
<name>A0ABS4BD60_9HYPH</name>
<gene>
    <name evidence="8" type="primary">vapC</name>
    <name evidence="10" type="ORF">J6595_03585</name>
</gene>
<comment type="caution">
    <text evidence="10">The sequence shown here is derived from an EMBL/GenBank/DDBJ whole genome shotgun (WGS) entry which is preliminary data.</text>
</comment>
<keyword evidence="11" id="KW-1185">Reference proteome</keyword>
<accession>A0ABS4BD60</accession>
<evidence type="ECO:0000256" key="4">
    <source>
        <dbReference type="ARBA" id="ARBA00022723"/>
    </source>
</evidence>
<dbReference type="RefSeq" id="WP_209593088.1">
    <property type="nucleotide sequence ID" value="NZ_JAGJCF010000002.1"/>
</dbReference>
<evidence type="ECO:0000256" key="6">
    <source>
        <dbReference type="ARBA" id="ARBA00022842"/>
    </source>
</evidence>
<reference evidence="10 11" key="1">
    <citation type="submission" date="2021-04" db="EMBL/GenBank/DDBJ databases">
        <title>Whole genome sequence of Jiella sp. KSK16Y-1.</title>
        <authorList>
            <person name="Tuo L."/>
        </authorList>
    </citation>
    <scope>NUCLEOTIDE SEQUENCE [LARGE SCALE GENOMIC DNA]</scope>
    <source>
        <strain evidence="10 11">KSK16Y-1</strain>
    </source>
</reference>
<dbReference type="Gene3D" id="3.40.50.1010">
    <property type="entry name" value="5'-nuclease"/>
    <property type="match status" value="1"/>
</dbReference>
<organism evidence="10 11">
    <name type="scientific">Jiella mangrovi</name>
    <dbReference type="NCBI Taxonomy" id="2821407"/>
    <lineage>
        <taxon>Bacteria</taxon>
        <taxon>Pseudomonadati</taxon>
        <taxon>Pseudomonadota</taxon>
        <taxon>Alphaproteobacteria</taxon>
        <taxon>Hyphomicrobiales</taxon>
        <taxon>Aurantimonadaceae</taxon>
        <taxon>Jiella</taxon>
    </lineage>
</organism>
<evidence type="ECO:0000256" key="5">
    <source>
        <dbReference type="ARBA" id="ARBA00022801"/>
    </source>
</evidence>
<dbReference type="EMBL" id="JAGJCF010000002">
    <property type="protein sequence ID" value="MBP0614656.1"/>
    <property type="molecule type" value="Genomic_DNA"/>
</dbReference>
<sequence>MILLDTNVLSEAMKPNPDSNVLAWLNQQSPSTLWLTTITVAELRFGVAKLPEGKRHAALENLVESYIALFFGRIASFDMPATVAFAAHAAGAARRGREVKGFADAAIAAIAVSNGFSVATRDIRPFVDMGVQVINPWLPAETPRA</sequence>
<dbReference type="PANTHER" id="PTHR33653:SF1">
    <property type="entry name" value="RIBONUCLEASE VAPC2"/>
    <property type="match status" value="1"/>
</dbReference>